<protein>
    <submittedName>
        <fullName evidence="1">Uncharacterized protein</fullName>
    </submittedName>
</protein>
<proteinExistence type="predicted"/>
<name>A0ACD1HNI4_9EURO</name>
<accession>A0ACD1HNI4</accession>
<organism evidence="1 2">
    <name type="scientific">Aspergillus aculeatinus CBS 121060</name>
    <dbReference type="NCBI Taxonomy" id="1448322"/>
    <lineage>
        <taxon>Eukaryota</taxon>
        <taxon>Fungi</taxon>
        <taxon>Dikarya</taxon>
        <taxon>Ascomycota</taxon>
        <taxon>Pezizomycotina</taxon>
        <taxon>Eurotiomycetes</taxon>
        <taxon>Eurotiomycetidae</taxon>
        <taxon>Eurotiales</taxon>
        <taxon>Aspergillaceae</taxon>
        <taxon>Aspergillus</taxon>
        <taxon>Aspergillus subgen. Circumdati</taxon>
    </lineage>
</organism>
<reference evidence="1" key="1">
    <citation type="submission" date="2018-02" db="EMBL/GenBank/DDBJ databases">
        <title>The genomes of Aspergillus section Nigri reveals drivers in fungal speciation.</title>
        <authorList>
            <consortium name="DOE Joint Genome Institute"/>
            <person name="Vesth T.C."/>
            <person name="Nybo J."/>
            <person name="Theobald S."/>
            <person name="Brandl J."/>
            <person name="Frisvad J.C."/>
            <person name="Nielsen K.F."/>
            <person name="Lyhne E.K."/>
            <person name="Kogle M.E."/>
            <person name="Kuo A."/>
            <person name="Riley R."/>
            <person name="Clum A."/>
            <person name="Nolan M."/>
            <person name="Lipzen A."/>
            <person name="Salamov A."/>
            <person name="Henrissat B."/>
            <person name="Wiebenga A."/>
            <person name="De vries R.P."/>
            <person name="Grigoriev I.V."/>
            <person name="Mortensen U.H."/>
            <person name="Andersen M.R."/>
            <person name="Baker S.E."/>
        </authorList>
    </citation>
    <scope>NUCLEOTIDE SEQUENCE</scope>
    <source>
        <strain evidence="1">CBS 121060</strain>
    </source>
</reference>
<sequence>MRQQSPRLSGRRLHWFFCSLAHEDGLANRLRERLAQLDHGFTYYQLHMRTDTSQMPFISDVARYFVASRNKSPPRIIFFCRWPLTQRVLAMFLQMLGIGICQMWAYQSPEERGNVAATFTSKDSGAEVLVATYRLASVGLNL</sequence>
<gene>
    <name evidence="1" type="ORF">BO66DRAFT_434086</name>
</gene>
<dbReference type="Proteomes" id="UP000249661">
    <property type="component" value="Unassembled WGS sequence"/>
</dbReference>
<evidence type="ECO:0000313" key="2">
    <source>
        <dbReference type="Proteomes" id="UP000249661"/>
    </source>
</evidence>
<keyword evidence="2" id="KW-1185">Reference proteome</keyword>
<dbReference type="EMBL" id="KZ824934">
    <property type="protein sequence ID" value="RAH74980.1"/>
    <property type="molecule type" value="Genomic_DNA"/>
</dbReference>
<evidence type="ECO:0000313" key="1">
    <source>
        <dbReference type="EMBL" id="RAH74980.1"/>
    </source>
</evidence>